<feature type="compositionally biased region" description="Low complexity" evidence="2">
    <location>
        <begin position="63"/>
        <end position="95"/>
    </location>
</feature>
<dbReference type="FunFam" id="3.40.50.1000:FF:000159">
    <property type="entry name" value="TFIIF-stimulated CTD phosphatase"/>
    <property type="match status" value="1"/>
</dbReference>
<comment type="function">
    <text evidence="1">Essential component of the TIM23 complex, a complex that mediates the translocation of transit peptide-containing proteins across the mitochondrial inner membrane.</text>
</comment>
<evidence type="ECO:0000259" key="3">
    <source>
        <dbReference type="PROSITE" id="PS50969"/>
    </source>
</evidence>
<dbReference type="Pfam" id="PF03031">
    <property type="entry name" value="NIF"/>
    <property type="match status" value="1"/>
</dbReference>
<dbReference type="InterPro" id="IPR050365">
    <property type="entry name" value="TIM50"/>
</dbReference>
<dbReference type="AlphaFoldDB" id="A0A3L6KRP6"/>
<organism evidence="4 5">
    <name type="scientific">Trypanosoma brucei equiperdum</name>
    <dbReference type="NCBI Taxonomy" id="630700"/>
    <lineage>
        <taxon>Eukaryota</taxon>
        <taxon>Discoba</taxon>
        <taxon>Euglenozoa</taxon>
        <taxon>Kinetoplastea</taxon>
        <taxon>Metakinetoplastina</taxon>
        <taxon>Trypanosomatida</taxon>
        <taxon>Trypanosomatidae</taxon>
        <taxon>Trypanosoma</taxon>
    </lineage>
</organism>
<dbReference type="InterPro" id="IPR004274">
    <property type="entry name" value="FCP1_dom"/>
</dbReference>
<dbReference type="EMBL" id="QSBY01000015">
    <property type="protein sequence ID" value="RHW67104.1"/>
    <property type="molecule type" value="Genomic_DNA"/>
</dbReference>
<evidence type="ECO:0000313" key="4">
    <source>
        <dbReference type="EMBL" id="RHW67104.1"/>
    </source>
</evidence>
<name>A0A3L6KRP6_9TRYP</name>
<dbReference type="PANTHER" id="PTHR12210">
    <property type="entry name" value="DULLARD PROTEIN PHOSPHATASE"/>
    <property type="match status" value="1"/>
</dbReference>
<comment type="caution">
    <text evidence="4">The sequence shown here is derived from an EMBL/GenBank/DDBJ whole genome shotgun (WGS) entry which is preliminary data.</text>
</comment>
<keyword evidence="1" id="KW-0496">Mitochondrion</keyword>
<protein>
    <recommendedName>
        <fullName evidence="1">Mitochondrial import inner membrane translocase subunit TIM50</fullName>
    </recommendedName>
</protein>
<dbReference type="SMART" id="SM00577">
    <property type="entry name" value="CPDc"/>
    <property type="match status" value="1"/>
</dbReference>
<keyword evidence="1" id="KW-0653">Protein transport</keyword>
<dbReference type="GO" id="GO:0005744">
    <property type="term" value="C:TIM23 mitochondrial import inner membrane translocase complex"/>
    <property type="evidence" value="ECO:0007669"/>
    <property type="project" value="UniProtKB-UniRule"/>
</dbReference>
<keyword evidence="1" id="KW-0813">Transport</keyword>
<dbReference type="GO" id="GO:0015031">
    <property type="term" value="P:protein transport"/>
    <property type="evidence" value="ECO:0007669"/>
    <property type="project" value="UniProtKB-KW"/>
</dbReference>
<feature type="domain" description="FCP1 homology" evidence="3">
    <location>
        <begin position="151"/>
        <end position="297"/>
    </location>
</feature>
<gene>
    <name evidence="4" type="ORF">DPX39_000054500</name>
</gene>
<accession>A0A3L6KRP6</accession>
<evidence type="ECO:0000313" key="5">
    <source>
        <dbReference type="Proteomes" id="UP000266743"/>
    </source>
</evidence>
<keyword evidence="1" id="KW-0809">Transit peptide</keyword>
<comment type="subunit">
    <text evidence="1">Component of the TIM23 complex.</text>
</comment>
<evidence type="ECO:0000256" key="2">
    <source>
        <dbReference type="SAM" id="MobiDB-lite"/>
    </source>
</evidence>
<comment type="subcellular location">
    <subcellularLocation>
        <location evidence="1">Mitochondrion inner membrane</location>
        <topology evidence="1">Single-pass membrane protein</topology>
    </subcellularLocation>
</comment>
<dbReference type="Gene3D" id="3.40.50.1000">
    <property type="entry name" value="HAD superfamily/HAD-like"/>
    <property type="match status" value="1"/>
</dbReference>
<dbReference type="InterPro" id="IPR023214">
    <property type="entry name" value="HAD_sf"/>
</dbReference>
<dbReference type="Proteomes" id="UP000266743">
    <property type="component" value="Unassembled WGS sequence"/>
</dbReference>
<keyword evidence="1" id="KW-0811">Translocation</keyword>
<dbReference type="PROSITE" id="PS50969">
    <property type="entry name" value="FCP1"/>
    <property type="match status" value="1"/>
</dbReference>
<reference evidence="4 5" key="1">
    <citation type="submission" date="2018-09" db="EMBL/GenBank/DDBJ databases">
        <title>whole genome sequence of T. equiperdum IVM-t1 strain.</title>
        <authorList>
            <person name="Suganuma K."/>
        </authorList>
    </citation>
    <scope>NUCLEOTIDE SEQUENCE [LARGE SCALE GENOMIC DNA]</scope>
    <source>
        <strain evidence="4 5">IVM-t1</strain>
    </source>
</reference>
<sequence>MSDLRRVESLNADTFRRLNATSVVKSFWHTQLRAATAASRGAKDDSLATVNEETPVATRKLRSAASSAEKSAGGLTDSTVYSSSSSSSNSRLSVSATLPGFPSPTETRRRLRAAALSAERHRAEESDEEKPDPVARTLFQSFLLQEYDALDSRPVLTVVLDLDETLVSNRDSGATGAILRPYCLHMLNALRHMQGLEVVLWTASTKETAAPVIRQLSQSGPVFDDVICRNSSWFTEPLHTKDLRLLGRDMSRVIIFDNSTACCKLNPRNAVIVDDFRGVRNTSDAALVNVYYIIERSFNGCCAGVSVLETLVKLAVEKQLCMPEVLHLPESWRHIPLREIAPLKVPPHGIFFRAHSTPLNDSIMQHWTV</sequence>
<dbReference type="SUPFAM" id="SSF56784">
    <property type="entry name" value="HAD-like"/>
    <property type="match status" value="1"/>
</dbReference>
<dbReference type="CDD" id="cd07521">
    <property type="entry name" value="HAD_FCP1-like"/>
    <property type="match status" value="1"/>
</dbReference>
<evidence type="ECO:0000256" key="1">
    <source>
        <dbReference type="RuleBase" id="RU365079"/>
    </source>
</evidence>
<dbReference type="InterPro" id="IPR036412">
    <property type="entry name" value="HAD-like_sf"/>
</dbReference>
<feature type="region of interest" description="Disordered" evidence="2">
    <location>
        <begin position="58"/>
        <end position="132"/>
    </location>
</feature>
<proteinExistence type="inferred from homology"/>
<comment type="similarity">
    <text evidence="1">Belongs to the TIM50 family.</text>
</comment>